<evidence type="ECO:0000313" key="1">
    <source>
        <dbReference type="EMBL" id="GAU88866.1"/>
    </source>
</evidence>
<evidence type="ECO:0000313" key="2">
    <source>
        <dbReference type="Proteomes" id="UP000186922"/>
    </source>
</evidence>
<comment type="caution">
    <text evidence="1">The sequence shown here is derived from an EMBL/GenBank/DDBJ whole genome shotgun (WGS) entry which is preliminary data.</text>
</comment>
<reference evidence="1 2" key="1">
    <citation type="journal article" date="2016" name="Nat. Commun.">
        <title>Extremotolerant tardigrade genome and improved radiotolerance of human cultured cells by tardigrade-unique protein.</title>
        <authorList>
            <person name="Hashimoto T."/>
            <person name="Horikawa D.D."/>
            <person name="Saito Y."/>
            <person name="Kuwahara H."/>
            <person name="Kozuka-Hata H."/>
            <person name="Shin-I T."/>
            <person name="Minakuchi Y."/>
            <person name="Ohishi K."/>
            <person name="Motoyama A."/>
            <person name="Aizu T."/>
            <person name="Enomoto A."/>
            <person name="Kondo K."/>
            <person name="Tanaka S."/>
            <person name="Hara Y."/>
            <person name="Koshikawa S."/>
            <person name="Sagara H."/>
            <person name="Miura T."/>
            <person name="Yokobori S."/>
            <person name="Miyagawa K."/>
            <person name="Suzuki Y."/>
            <person name="Kubo T."/>
            <person name="Oyama M."/>
            <person name="Kohara Y."/>
            <person name="Fujiyama A."/>
            <person name="Arakawa K."/>
            <person name="Katayama T."/>
            <person name="Toyoda A."/>
            <person name="Kunieda T."/>
        </authorList>
    </citation>
    <scope>NUCLEOTIDE SEQUENCE [LARGE SCALE GENOMIC DNA]</scope>
    <source>
        <strain evidence="1 2">YOKOZUNA-1</strain>
    </source>
</reference>
<proteinExistence type="predicted"/>
<accession>A0A1D1UGU9</accession>
<keyword evidence="2" id="KW-1185">Reference proteome</keyword>
<dbReference type="Proteomes" id="UP000186922">
    <property type="component" value="Unassembled WGS sequence"/>
</dbReference>
<dbReference type="EMBL" id="BDGG01000001">
    <property type="protein sequence ID" value="GAU88866.1"/>
    <property type="molecule type" value="Genomic_DNA"/>
</dbReference>
<sequence>MECHLESSRPSGSLLHFGTFPPHVAFQDFSNGCLKVQPHTIIWLPTVLVASRALQGETTYFGLYHGGIRRSHLFTGLPD</sequence>
<name>A0A1D1UGU9_RAMVA</name>
<organism evidence="1 2">
    <name type="scientific">Ramazzottius varieornatus</name>
    <name type="common">Water bear</name>
    <name type="synonym">Tardigrade</name>
    <dbReference type="NCBI Taxonomy" id="947166"/>
    <lineage>
        <taxon>Eukaryota</taxon>
        <taxon>Metazoa</taxon>
        <taxon>Ecdysozoa</taxon>
        <taxon>Tardigrada</taxon>
        <taxon>Eutardigrada</taxon>
        <taxon>Parachela</taxon>
        <taxon>Hypsibioidea</taxon>
        <taxon>Ramazzottiidae</taxon>
        <taxon>Ramazzottius</taxon>
    </lineage>
</organism>
<protein>
    <submittedName>
        <fullName evidence="1">Uncharacterized protein</fullName>
    </submittedName>
</protein>
<gene>
    <name evidence="1" type="primary">RvY_01485-1</name>
    <name evidence="1" type="synonym">RvY_01485.1</name>
    <name evidence="1" type="ORF">RvY_01485</name>
</gene>
<dbReference type="AlphaFoldDB" id="A0A1D1UGU9"/>